<dbReference type="InterPro" id="IPR011547">
    <property type="entry name" value="SLC26A/SulP_dom"/>
</dbReference>
<comment type="subcellular location">
    <subcellularLocation>
        <location evidence="1">Membrane</location>
        <topology evidence="1">Multi-pass membrane protein</topology>
    </subcellularLocation>
</comment>
<keyword evidence="3 6" id="KW-1133">Transmembrane helix</keyword>
<sequence>MKQIVAENETVAGATCWRNHVGRSQPPRPIAGNALLQANRPEGGLCHGQVAAPSRRDPLSSRVRHSWSRTQPCLEQILDSTFQNQSKAFPGQTQQGPHLGLGIKTGIVTGILSLTEGIAAGRTFASLQNYQVDGNKEMTAIGLMNMAGSCCSCYVTTGSFSRSAVNYNAGAKTAFSNIVMAAAVLVTLLFLMPLFYYTPNVILAAIIITSVIGLIDYDAAIRLWKIDKLDFFACLCSFVGVLFISVQTGLAIAVGVSVFKIILHVTRPNTDMLGNIQGTQIYQSLSRYENATRVPAFLILAIESPIYFANSTYLQERILRWVREEEERIKANKETSLKCVILDMTAPPNPPPPSPSPLLPPTPPPIPLPYKPFLNPPSPTPPTSFPIPLNPPPLPLPPLILPPMPFLTPSSITSSSSTTITNFYTPTNPSANNTTTSHTRTNAFASTTTTS</sequence>
<feature type="compositionally biased region" description="Pro residues" evidence="5">
    <location>
        <begin position="347"/>
        <end position="364"/>
    </location>
</feature>
<evidence type="ECO:0000256" key="1">
    <source>
        <dbReference type="ARBA" id="ARBA00004141"/>
    </source>
</evidence>
<feature type="transmembrane region" description="Helical" evidence="6">
    <location>
        <begin position="231"/>
        <end position="259"/>
    </location>
</feature>
<feature type="transmembrane region" description="Helical" evidence="6">
    <location>
        <begin position="174"/>
        <end position="195"/>
    </location>
</feature>
<gene>
    <name evidence="8" type="ORF">TEA_007093</name>
</gene>
<evidence type="ECO:0000256" key="5">
    <source>
        <dbReference type="SAM" id="MobiDB-lite"/>
    </source>
</evidence>
<reference evidence="8 9" key="1">
    <citation type="journal article" date="2018" name="Proc. Natl. Acad. Sci. U.S.A.">
        <title>Draft genome sequence of Camellia sinensis var. sinensis provides insights into the evolution of the tea genome and tea quality.</title>
        <authorList>
            <person name="Wei C."/>
            <person name="Yang H."/>
            <person name="Wang S."/>
            <person name="Zhao J."/>
            <person name="Liu C."/>
            <person name="Gao L."/>
            <person name="Xia E."/>
            <person name="Lu Y."/>
            <person name="Tai Y."/>
            <person name="She G."/>
            <person name="Sun J."/>
            <person name="Cao H."/>
            <person name="Tong W."/>
            <person name="Gao Q."/>
            <person name="Li Y."/>
            <person name="Deng W."/>
            <person name="Jiang X."/>
            <person name="Wang W."/>
            <person name="Chen Q."/>
            <person name="Zhang S."/>
            <person name="Li H."/>
            <person name="Wu J."/>
            <person name="Wang P."/>
            <person name="Li P."/>
            <person name="Shi C."/>
            <person name="Zheng F."/>
            <person name="Jian J."/>
            <person name="Huang B."/>
            <person name="Shan D."/>
            <person name="Shi M."/>
            <person name="Fang C."/>
            <person name="Yue Y."/>
            <person name="Li F."/>
            <person name="Li D."/>
            <person name="Wei S."/>
            <person name="Han B."/>
            <person name="Jiang C."/>
            <person name="Yin Y."/>
            <person name="Xia T."/>
            <person name="Zhang Z."/>
            <person name="Bennetzen J.L."/>
            <person name="Zhao S."/>
            <person name="Wan X."/>
        </authorList>
    </citation>
    <scope>NUCLEOTIDE SEQUENCE [LARGE SCALE GENOMIC DNA]</scope>
    <source>
        <strain evidence="9">cv. Shuchazao</strain>
        <tissue evidence="8">Leaf</tissue>
    </source>
</reference>
<dbReference type="GO" id="GO:0016020">
    <property type="term" value="C:membrane"/>
    <property type="evidence" value="ECO:0007669"/>
    <property type="project" value="UniProtKB-SubCell"/>
</dbReference>
<dbReference type="STRING" id="542762.A0A4S4D0F3"/>
<dbReference type="Gene3D" id="3.30.750.24">
    <property type="entry name" value="STAS domain"/>
    <property type="match status" value="1"/>
</dbReference>
<feature type="region of interest" description="Disordered" evidence="5">
    <location>
        <begin position="345"/>
        <end position="364"/>
    </location>
</feature>
<dbReference type="EMBL" id="SDRB02013339">
    <property type="protein sequence ID" value="THF95183.1"/>
    <property type="molecule type" value="Genomic_DNA"/>
</dbReference>
<evidence type="ECO:0000313" key="9">
    <source>
        <dbReference type="Proteomes" id="UP000306102"/>
    </source>
</evidence>
<dbReference type="InterPro" id="IPR001902">
    <property type="entry name" value="SLC26A/SulP_fam"/>
</dbReference>
<dbReference type="PRINTS" id="PR01217">
    <property type="entry name" value="PRICHEXTENSN"/>
</dbReference>
<evidence type="ECO:0000256" key="3">
    <source>
        <dbReference type="ARBA" id="ARBA00022989"/>
    </source>
</evidence>
<evidence type="ECO:0000259" key="7">
    <source>
        <dbReference type="PROSITE" id="PS50801"/>
    </source>
</evidence>
<comment type="caution">
    <text evidence="8">The sequence shown here is derived from an EMBL/GenBank/DDBJ whole genome shotgun (WGS) entry which is preliminary data.</text>
</comment>
<feature type="transmembrane region" description="Helical" evidence="6">
    <location>
        <begin position="201"/>
        <end position="219"/>
    </location>
</feature>
<keyword evidence="9" id="KW-1185">Reference proteome</keyword>
<dbReference type="GO" id="GO:0055085">
    <property type="term" value="P:transmembrane transport"/>
    <property type="evidence" value="ECO:0007669"/>
    <property type="project" value="InterPro"/>
</dbReference>
<keyword evidence="2 6" id="KW-0812">Transmembrane</keyword>
<evidence type="ECO:0000256" key="6">
    <source>
        <dbReference type="SAM" id="Phobius"/>
    </source>
</evidence>
<keyword evidence="4 6" id="KW-0472">Membrane</keyword>
<dbReference type="AlphaFoldDB" id="A0A4S4D0F3"/>
<evidence type="ECO:0000313" key="8">
    <source>
        <dbReference type="EMBL" id="THF95183.1"/>
    </source>
</evidence>
<dbReference type="Pfam" id="PF01740">
    <property type="entry name" value="STAS"/>
    <property type="match status" value="1"/>
</dbReference>
<organism evidence="8 9">
    <name type="scientific">Camellia sinensis var. sinensis</name>
    <name type="common">China tea</name>
    <dbReference type="NCBI Taxonomy" id="542762"/>
    <lineage>
        <taxon>Eukaryota</taxon>
        <taxon>Viridiplantae</taxon>
        <taxon>Streptophyta</taxon>
        <taxon>Embryophyta</taxon>
        <taxon>Tracheophyta</taxon>
        <taxon>Spermatophyta</taxon>
        <taxon>Magnoliopsida</taxon>
        <taxon>eudicotyledons</taxon>
        <taxon>Gunneridae</taxon>
        <taxon>Pentapetalae</taxon>
        <taxon>asterids</taxon>
        <taxon>Ericales</taxon>
        <taxon>Theaceae</taxon>
        <taxon>Camellia</taxon>
    </lineage>
</organism>
<evidence type="ECO:0000256" key="4">
    <source>
        <dbReference type="ARBA" id="ARBA00023136"/>
    </source>
</evidence>
<dbReference type="InterPro" id="IPR002645">
    <property type="entry name" value="STAS_dom"/>
</dbReference>
<protein>
    <recommendedName>
        <fullName evidence="7">STAS domain-containing protein</fullName>
    </recommendedName>
</protein>
<feature type="domain" description="STAS" evidence="7">
    <location>
        <begin position="287"/>
        <end position="346"/>
    </location>
</feature>
<dbReference type="CDD" id="cd07042">
    <property type="entry name" value="STAS_SulP_like_sulfate_transporter"/>
    <property type="match status" value="1"/>
</dbReference>
<dbReference type="Pfam" id="PF00916">
    <property type="entry name" value="Sulfate_transp"/>
    <property type="match status" value="1"/>
</dbReference>
<accession>A0A4S4D0F3</accession>
<dbReference type="PANTHER" id="PTHR11814">
    <property type="entry name" value="SULFATE TRANSPORTER"/>
    <property type="match status" value="1"/>
</dbReference>
<proteinExistence type="predicted"/>
<name>A0A4S4D0F3_CAMSN</name>
<dbReference type="Proteomes" id="UP000306102">
    <property type="component" value="Unassembled WGS sequence"/>
</dbReference>
<dbReference type="PROSITE" id="PS50801">
    <property type="entry name" value="STAS"/>
    <property type="match status" value="1"/>
</dbReference>
<dbReference type="InterPro" id="IPR036513">
    <property type="entry name" value="STAS_dom_sf"/>
</dbReference>
<evidence type="ECO:0000256" key="2">
    <source>
        <dbReference type="ARBA" id="ARBA00022692"/>
    </source>
</evidence>